<dbReference type="InterPro" id="IPR058647">
    <property type="entry name" value="BSH_CzcB-like"/>
</dbReference>
<dbReference type="Proteomes" id="UP000183685">
    <property type="component" value="Unassembled WGS sequence"/>
</dbReference>
<keyword evidence="5" id="KW-1185">Reference proteome</keyword>
<dbReference type="Pfam" id="PF25973">
    <property type="entry name" value="BSH_CzcB"/>
    <property type="match status" value="1"/>
</dbReference>
<proteinExistence type="inferred from homology"/>
<dbReference type="PANTHER" id="PTHR30469">
    <property type="entry name" value="MULTIDRUG RESISTANCE PROTEIN MDTA"/>
    <property type="match status" value="1"/>
</dbReference>
<feature type="coiled-coil region" evidence="2">
    <location>
        <begin position="102"/>
        <end position="169"/>
    </location>
</feature>
<dbReference type="Gene3D" id="2.40.50.100">
    <property type="match status" value="1"/>
</dbReference>
<dbReference type="PANTHER" id="PTHR30469:SF11">
    <property type="entry name" value="BLL4320 PROTEIN"/>
    <property type="match status" value="1"/>
</dbReference>
<dbReference type="RefSeq" id="WP_068304820.1">
    <property type="nucleotide sequence ID" value="NZ_FNAK01000007.1"/>
</dbReference>
<dbReference type="NCBIfam" id="TIGR01730">
    <property type="entry name" value="RND_mfp"/>
    <property type="match status" value="1"/>
</dbReference>
<dbReference type="Gene3D" id="2.40.30.170">
    <property type="match status" value="1"/>
</dbReference>
<evidence type="ECO:0000313" key="4">
    <source>
        <dbReference type="EMBL" id="SDE52465.1"/>
    </source>
</evidence>
<name>A0A1G7DNQ8_9PROT</name>
<dbReference type="SUPFAM" id="SSF111369">
    <property type="entry name" value="HlyD-like secretion proteins"/>
    <property type="match status" value="1"/>
</dbReference>
<dbReference type="AlphaFoldDB" id="A0A1G7DNQ8"/>
<protein>
    <submittedName>
        <fullName evidence="4">RND family efflux transporter, MFP subunit</fullName>
    </submittedName>
</protein>
<dbReference type="EMBL" id="FNAK01000007">
    <property type="protein sequence ID" value="SDE52465.1"/>
    <property type="molecule type" value="Genomic_DNA"/>
</dbReference>
<dbReference type="GO" id="GO:1990281">
    <property type="term" value="C:efflux pump complex"/>
    <property type="evidence" value="ECO:0007669"/>
    <property type="project" value="TreeGrafter"/>
</dbReference>
<organism evidence="4 5">
    <name type="scientific">Kordiimonas lacus</name>
    <dbReference type="NCBI Taxonomy" id="637679"/>
    <lineage>
        <taxon>Bacteria</taxon>
        <taxon>Pseudomonadati</taxon>
        <taxon>Pseudomonadota</taxon>
        <taxon>Alphaproteobacteria</taxon>
        <taxon>Kordiimonadales</taxon>
        <taxon>Kordiimonadaceae</taxon>
        <taxon>Kordiimonas</taxon>
    </lineage>
</organism>
<accession>A0A1G7DNQ8</accession>
<sequence length="376" mass="40410">MTVQRGKIFKAVGILAAVGVFSSILAARITAQSVPESGKSRSLPVRTTEVTLEHGYHAKRTFTGRAVPGRISQMAFELGGSVSAIHVDLGTAVKKGDTLAALDTARLEAQRAQLLAEREEVKARLDLAERTLERAQETYSQGHSSAQRLDEAEANAISLRANEKRLEAAISALDVDLAKSHMTAPFSGIITARFLDEGTVVGAGTAILEISENNRMEAHIGMPPQYAEAAKTGAPIELRDGRRNVISGAALRSVVPAIEGQTRTMMVTFDLPSGTAARGELVTAVVRDWQEAEGSWLPLRALSSDVRGLWRVYKIVDGPDGPQVRFENVQILYTDDNRVFVTGTISDGDRVIADGIERLAPGQRVTILPSNPAPRG</sequence>
<dbReference type="InterPro" id="IPR006143">
    <property type="entry name" value="RND_pump_MFP"/>
</dbReference>
<feature type="domain" description="CzcB-like barrel-sandwich hybrid" evidence="3">
    <location>
        <begin position="74"/>
        <end position="211"/>
    </location>
</feature>
<dbReference type="GO" id="GO:0015562">
    <property type="term" value="F:efflux transmembrane transporter activity"/>
    <property type="evidence" value="ECO:0007669"/>
    <property type="project" value="TreeGrafter"/>
</dbReference>
<gene>
    <name evidence="4" type="ORF">SAMN04488071_3167</name>
</gene>
<evidence type="ECO:0000256" key="2">
    <source>
        <dbReference type="SAM" id="Coils"/>
    </source>
</evidence>
<keyword evidence="2" id="KW-0175">Coiled coil</keyword>
<reference evidence="4 5" key="1">
    <citation type="submission" date="2016-10" db="EMBL/GenBank/DDBJ databases">
        <authorList>
            <person name="de Groot N.N."/>
        </authorList>
    </citation>
    <scope>NUCLEOTIDE SEQUENCE [LARGE SCALE GENOMIC DNA]</scope>
    <source>
        <strain evidence="4 5">CGMCC 1.9109</strain>
    </source>
</reference>
<dbReference type="Gene3D" id="2.40.420.20">
    <property type="match status" value="1"/>
</dbReference>
<dbReference type="Gene3D" id="1.10.287.470">
    <property type="entry name" value="Helix hairpin bin"/>
    <property type="match status" value="1"/>
</dbReference>
<comment type="similarity">
    <text evidence="1">Belongs to the membrane fusion protein (MFP) (TC 8.A.1) family.</text>
</comment>
<dbReference type="STRING" id="637679.GCA_001550055_02140"/>
<evidence type="ECO:0000259" key="3">
    <source>
        <dbReference type="Pfam" id="PF25973"/>
    </source>
</evidence>
<evidence type="ECO:0000313" key="5">
    <source>
        <dbReference type="Proteomes" id="UP000183685"/>
    </source>
</evidence>
<evidence type="ECO:0000256" key="1">
    <source>
        <dbReference type="ARBA" id="ARBA00009477"/>
    </source>
</evidence>